<evidence type="ECO:0000256" key="2">
    <source>
        <dbReference type="ARBA" id="ARBA00013855"/>
    </source>
</evidence>
<dbReference type="Gene3D" id="2.40.10.340">
    <property type="entry name" value="Rod shape-determining protein MreC, domain 1"/>
    <property type="match status" value="1"/>
</dbReference>
<reference evidence="8" key="1">
    <citation type="submission" date="2019-03" db="EMBL/GenBank/DDBJ databases">
        <title>Lake Tanganyika Metagenome-Assembled Genomes (MAGs).</title>
        <authorList>
            <person name="Tran P."/>
        </authorList>
    </citation>
    <scope>NUCLEOTIDE SEQUENCE</scope>
    <source>
        <strain evidence="8">K_DeepCast_65m_m2_066</strain>
    </source>
</reference>
<evidence type="ECO:0000313" key="8">
    <source>
        <dbReference type="EMBL" id="MBM3222497.1"/>
    </source>
</evidence>
<dbReference type="InterPro" id="IPR055342">
    <property type="entry name" value="MreC_beta-barrel_core"/>
</dbReference>
<dbReference type="GO" id="GO:0008360">
    <property type="term" value="P:regulation of cell shape"/>
    <property type="evidence" value="ECO:0007669"/>
    <property type="project" value="UniProtKB-KW"/>
</dbReference>
<dbReference type="PIRSF" id="PIRSF038471">
    <property type="entry name" value="MreC"/>
    <property type="match status" value="1"/>
</dbReference>
<organism evidence="8 9">
    <name type="scientific">Tectimicrobiota bacterium</name>
    <dbReference type="NCBI Taxonomy" id="2528274"/>
    <lineage>
        <taxon>Bacteria</taxon>
        <taxon>Pseudomonadati</taxon>
        <taxon>Nitrospinota/Tectimicrobiota group</taxon>
        <taxon>Candidatus Tectimicrobiota</taxon>
    </lineage>
</organism>
<comment type="similarity">
    <text evidence="1 5">Belongs to the MreC family.</text>
</comment>
<comment type="caution">
    <text evidence="8">The sequence shown here is derived from an EMBL/GenBank/DDBJ whole genome shotgun (WGS) entry which is preliminary data.</text>
</comment>
<protein>
    <recommendedName>
        <fullName evidence="2 5">Cell shape-determining protein MreC</fullName>
    </recommendedName>
    <alternativeName>
        <fullName evidence="4 5">Cell shape protein MreC</fullName>
    </alternativeName>
</protein>
<dbReference type="EMBL" id="VGLS01000025">
    <property type="protein sequence ID" value="MBM3222497.1"/>
    <property type="molecule type" value="Genomic_DNA"/>
</dbReference>
<feature type="domain" description="Rod shape-determining protein MreC beta-barrel core" evidence="7">
    <location>
        <begin position="143"/>
        <end position="288"/>
    </location>
</feature>
<dbReference type="InterPro" id="IPR042175">
    <property type="entry name" value="Cell/Rod_MreC_2"/>
</dbReference>
<dbReference type="PANTHER" id="PTHR34138:SF1">
    <property type="entry name" value="CELL SHAPE-DETERMINING PROTEIN MREC"/>
    <property type="match status" value="1"/>
</dbReference>
<evidence type="ECO:0000256" key="6">
    <source>
        <dbReference type="SAM" id="Phobius"/>
    </source>
</evidence>
<keyword evidence="6" id="KW-0472">Membrane</keyword>
<dbReference type="GO" id="GO:0005886">
    <property type="term" value="C:plasma membrane"/>
    <property type="evidence" value="ECO:0007669"/>
    <property type="project" value="TreeGrafter"/>
</dbReference>
<feature type="transmembrane region" description="Helical" evidence="6">
    <location>
        <begin position="31"/>
        <end position="47"/>
    </location>
</feature>
<dbReference type="Pfam" id="PF04085">
    <property type="entry name" value="MreC"/>
    <property type="match status" value="1"/>
</dbReference>
<evidence type="ECO:0000313" key="9">
    <source>
        <dbReference type="Proteomes" id="UP000712673"/>
    </source>
</evidence>
<gene>
    <name evidence="8" type="primary">mreC</name>
    <name evidence="8" type="ORF">FJZ47_01650</name>
</gene>
<evidence type="ECO:0000259" key="7">
    <source>
        <dbReference type="Pfam" id="PF04085"/>
    </source>
</evidence>
<keyword evidence="6" id="KW-0812">Transmembrane</keyword>
<dbReference type="Proteomes" id="UP000712673">
    <property type="component" value="Unassembled WGS sequence"/>
</dbReference>
<comment type="function">
    <text evidence="5">Involved in formation and maintenance of cell shape.</text>
</comment>
<evidence type="ECO:0000256" key="4">
    <source>
        <dbReference type="ARBA" id="ARBA00032089"/>
    </source>
</evidence>
<keyword evidence="6" id="KW-1133">Transmembrane helix</keyword>
<dbReference type="Gene3D" id="2.40.10.350">
    <property type="entry name" value="Rod shape-determining protein MreC, domain 2"/>
    <property type="match status" value="1"/>
</dbReference>
<sequence>MVGTVKVFRTGSLVTVGIATMKALTERWKPIALLLCLMLVALALTTFKTRVAPQTSLLERVALSVVMPLQQVMARLAHHVSEFWSGYVALRQVRQENVRLQHQTAVLQGQLTHYQEAYLQQQRLRELLGFRTLAFPRAVVAEVVGIDPSPWSEVVTINKGSGDNLRKDMAVATHQGLVGRTVEIAPHYATVLLVTDRRSAVDAIIQRARARGIVVGKTRRLCELRYVDLHADIQVGDTVVASGLGEVYPKGLLLGTVAAVHQKPQGLFHEVEVQPAVDLATLEEVLVLVP</sequence>
<dbReference type="InterPro" id="IPR007221">
    <property type="entry name" value="MreC"/>
</dbReference>
<dbReference type="AlphaFoldDB" id="A0A937VX24"/>
<evidence type="ECO:0000256" key="3">
    <source>
        <dbReference type="ARBA" id="ARBA00022960"/>
    </source>
</evidence>
<keyword evidence="3 5" id="KW-0133">Cell shape</keyword>
<evidence type="ECO:0000256" key="5">
    <source>
        <dbReference type="PIRNR" id="PIRNR038471"/>
    </source>
</evidence>
<dbReference type="InterPro" id="IPR042177">
    <property type="entry name" value="Cell/Rod_1"/>
</dbReference>
<accession>A0A937VX24</accession>
<name>A0A937VX24_UNCTE</name>
<evidence type="ECO:0000256" key="1">
    <source>
        <dbReference type="ARBA" id="ARBA00009369"/>
    </source>
</evidence>
<proteinExistence type="inferred from homology"/>
<dbReference type="NCBIfam" id="TIGR00219">
    <property type="entry name" value="mreC"/>
    <property type="match status" value="1"/>
</dbReference>
<dbReference type="PANTHER" id="PTHR34138">
    <property type="entry name" value="CELL SHAPE-DETERMINING PROTEIN MREC"/>
    <property type="match status" value="1"/>
</dbReference>